<proteinExistence type="predicted"/>
<sequence>MHIFIDESGSFVQTDQPNSFSADVACVMSEKNVAVAEAALRRYKKRAGRRPGEEVKASATTEENYFSFLDDLGNWDGFITAVISDGAMQGDIAHHKEQQAKKIDQYVPVMVYDEGKAMIAKVAADVRQLSNQNYVELHCRAQLAWGVVRRATLYYSQRAPKTLGAFRWEFDAKDVQKNHFESTLADLVGVLSQTYSIRKPLIRLRGADYSHFDRFAADDRDASWFPRPKDADADNVVMNGKLFHEHMEFVDSKASPGVQIADLVANGLTRCLKGRFSNNDTAAALLGRLMIREPGGVPSLEFVRFDGDGEERSLDKTVARRVKIMDRNGKSMIAHRPTAQSK</sequence>
<reference evidence="2" key="1">
    <citation type="journal article" date="2019" name="Int. J. Syst. Evol. Microbiol.">
        <title>The Global Catalogue of Microorganisms (GCM) 10K type strain sequencing project: providing services to taxonomists for standard genome sequencing and annotation.</title>
        <authorList>
            <consortium name="The Broad Institute Genomics Platform"/>
            <consortium name="The Broad Institute Genome Sequencing Center for Infectious Disease"/>
            <person name="Wu L."/>
            <person name="Ma J."/>
        </authorList>
    </citation>
    <scope>NUCLEOTIDE SEQUENCE [LARGE SCALE GENOMIC DNA]</scope>
    <source>
        <strain evidence="2">NBRC 111981</strain>
    </source>
</reference>
<protein>
    <recommendedName>
        <fullName evidence="3">DUF3800 domain-containing protein</fullName>
    </recommendedName>
</protein>
<gene>
    <name evidence="1" type="ORF">GCM10007898_08020</name>
</gene>
<evidence type="ECO:0000313" key="2">
    <source>
        <dbReference type="Proteomes" id="UP001156627"/>
    </source>
</evidence>
<comment type="caution">
    <text evidence="1">The sequence shown here is derived from an EMBL/GenBank/DDBJ whole genome shotgun (WGS) entry which is preliminary data.</text>
</comment>
<dbReference type="RefSeq" id="WP_284330663.1">
    <property type="nucleotide sequence ID" value="NZ_BSOA01000003.1"/>
</dbReference>
<keyword evidence="2" id="KW-1185">Reference proteome</keyword>
<dbReference type="Pfam" id="PF12686">
    <property type="entry name" value="DUF3800"/>
    <property type="match status" value="1"/>
</dbReference>
<name>A0ABQ5X6J1_9GAMM</name>
<accession>A0ABQ5X6J1</accession>
<dbReference type="EMBL" id="BSOA01000003">
    <property type="protein sequence ID" value="GLQ87236.1"/>
    <property type="molecule type" value="Genomic_DNA"/>
</dbReference>
<dbReference type="InterPro" id="IPR024524">
    <property type="entry name" value="DUF3800"/>
</dbReference>
<evidence type="ECO:0008006" key="3">
    <source>
        <dbReference type="Google" id="ProtNLM"/>
    </source>
</evidence>
<dbReference type="Proteomes" id="UP001156627">
    <property type="component" value="Unassembled WGS sequence"/>
</dbReference>
<evidence type="ECO:0000313" key="1">
    <source>
        <dbReference type="EMBL" id="GLQ87236.1"/>
    </source>
</evidence>
<organism evidence="1 2">
    <name type="scientific">Dyella flagellata</name>
    <dbReference type="NCBI Taxonomy" id="1867833"/>
    <lineage>
        <taxon>Bacteria</taxon>
        <taxon>Pseudomonadati</taxon>
        <taxon>Pseudomonadota</taxon>
        <taxon>Gammaproteobacteria</taxon>
        <taxon>Lysobacterales</taxon>
        <taxon>Rhodanobacteraceae</taxon>
        <taxon>Dyella</taxon>
    </lineage>
</organism>